<protein>
    <submittedName>
        <fullName evidence="1">Uncharacterized protein</fullName>
    </submittedName>
</protein>
<keyword evidence="2" id="KW-1185">Reference proteome</keyword>
<dbReference type="InParanoid" id="G0QL81"/>
<dbReference type="AlphaFoldDB" id="G0QL81"/>
<dbReference type="Proteomes" id="UP000008983">
    <property type="component" value="Unassembled WGS sequence"/>
</dbReference>
<organism evidence="1 2">
    <name type="scientific">Ichthyophthirius multifiliis</name>
    <name type="common">White spot disease agent</name>
    <name type="synonym">Ich</name>
    <dbReference type="NCBI Taxonomy" id="5932"/>
    <lineage>
        <taxon>Eukaryota</taxon>
        <taxon>Sar</taxon>
        <taxon>Alveolata</taxon>
        <taxon>Ciliophora</taxon>
        <taxon>Intramacronucleata</taxon>
        <taxon>Oligohymenophorea</taxon>
        <taxon>Hymenostomatida</taxon>
        <taxon>Ophryoglenina</taxon>
        <taxon>Ichthyophthirius</taxon>
    </lineage>
</organism>
<dbReference type="RefSeq" id="XP_004039328.1">
    <property type="nucleotide sequence ID" value="XM_004039280.1"/>
</dbReference>
<dbReference type="GeneID" id="14910212"/>
<evidence type="ECO:0000313" key="1">
    <source>
        <dbReference type="EMBL" id="EGR34024.1"/>
    </source>
</evidence>
<proteinExistence type="predicted"/>
<sequence length="155" mass="18045">KILIEKINANKLIFNFLIYNNINFCSFRCSCFRFHPLMHTISKIATKANSYVNANTLYVNCRLNFYFGCHAAFQPDTSPLPATAMMMPLIIAQCNFHAMLVLLILTECVNYTANYYFIDAAEGQLYVQLFKQQKWFYGDINTFATQYNVKCYDMI</sequence>
<evidence type="ECO:0000313" key="2">
    <source>
        <dbReference type="Proteomes" id="UP000008983"/>
    </source>
</evidence>
<gene>
    <name evidence="1" type="ORF">IMG5_026990</name>
</gene>
<feature type="non-terminal residue" evidence="1">
    <location>
        <position position="1"/>
    </location>
</feature>
<reference evidence="1 2" key="1">
    <citation type="submission" date="2011-07" db="EMBL/GenBank/DDBJ databases">
        <authorList>
            <person name="Coyne R."/>
            <person name="Brami D."/>
            <person name="Johnson J."/>
            <person name="Hostetler J."/>
            <person name="Hannick L."/>
            <person name="Clark T."/>
            <person name="Cassidy-Hanley D."/>
            <person name="Inman J."/>
        </authorList>
    </citation>
    <scope>NUCLEOTIDE SEQUENCE [LARGE SCALE GENOMIC DNA]</scope>
    <source>
        <strain evidence="1 2">G5</strain>
    </source>
</reference>
<dbReference type="EMBL" id="GL983232">
    <property type="protein sequence ID" value="EGR34024.1"/>
    <property type="molecule type" value="Genomic_DNA"/>
</dbReference>
<name>G0QL81_ICHMU</name>
<accession>G0QL81</accession>